<feature type="transmembrane region" description="Helical" evidence="2">
    <location>
        <begin position="724"/>
        <end position="741"/>
    </location>
</feature>
<feature type="transmembrane region" description="Helical" evidence="2">
    <location>
        <begin position="654"/>
        <end position="673"/>
    </location>
</feature>
<proteinExistence type="predicted"/>
<evidence type="ECO:0000256" key="2">
    <source>
        <dbReference type="SAM" id="Phobius"/>
    </source>
</evidence>
<feature type="region of interest" description="Disordered" evidence="1">
    <location>
        <begin position="1"/>
        <end position="29"/>
    </location>
</feature>
<dbReference type="Proteomes" id="UP001219525">
    <property type="component" value="Unassembled WGS sequence"/>
</dbReference>
<comment type="caution">
    <text evidence="3">The sequence shown here is derived from an EMBL/GenBank/DDBJ whole genome shotgun (WGS) entry which is preliminary data.</text>
</comment>
<feature type="compositionally biased region" description="Low complexity" evidence="1">
    <location>
        <begin position="44"/>
        <end position="55"/>
    </location>
</feature>
<feature type="transmembrane region" description="Helical" evidence="2">
    <location>
        <begin position="65"/>
        <end position="87"/>
    </location>
</feature>
<feature type="compositionally biased region" description="Polar residues" evidence="1">
    <location>
        <begin position="7"/>
        <end position="17"/>
    </location>
</feature>
<organism evidence="3 4">
    <name type="scientific">Mycena pura</name>
    <dbReference type="NCBI Taxonomy" id="153505"/>
    <lineage>
        <taxon>Eukaryota</taxon>
        <taxon>Fungi</taxon>
        <taxon>Dikarya</taxon>
        <taxon>Basidiomycota</taxon>
        <taxon>Agaricomycotina</taxon>
        <taxon>Agaricomycetes</taxon>
        <taxon>Agaricomycetidae</taxon>
        <taxon>Agaricales</taxon>
        <taxon>Marasmiineae</taxon>
        <taxon>Mycenaceae</taxon>
        <taxon>Mycena</taxon>
    </lineage>
</organism>
<protein>
    <submittedName>
        <fullName evidence="3">Uncharacterized protein</fullName>
    </submittedName>
</protein>
<keyword evidence="2" id="KW-1133">Transmembrane helix</keyword>
<dbReference type="EMBL" id="JARJCW010000049">
    <property type="protein sequence ID" value="KAJ7203832.1"/>
    <property type="molecule type" value="Genomic_DNA"/>
</dbReference>
<name>A0AAD6VDC7_9AGAR</name>
<evidence type="ECO:0000256" key="1">
    <source>
        <dbReference type="SAM" id="MobiDB-lite"/>
    </source>
</evidence>
<gene>
    <name evidence="3" type="ORF">GGX14DRAFT_569876</name>
</gene>
<keyword evidence="2" id="KW-0812">Transmembrane</keyword>
<feature type="region of interest" description="Disordered" evidence="1">
    <location>
        <begin position="38"/>
        <end position="57"/>
    </location>
</feature>
<reference evidence="3" key="1">
    <citation type="submission" date="2023-03" db="EMBL/GenBank/DDBJ databases">
        <title>Massive genome expansion in bonnet fungi (Mycena s.s.) driven by repeated elements and novel gene families across ecological guilds.</title>
        <authorList>
            <consortium name="Lawrence Berkeley National Laboratory"/>
            <person name="Harder C.B."/>
            <person name="Miyauchi S."/>
            <person name="Viragh M."/>
            <person name="Kuo A."/>
            <person name="Thoen E."/>
            <person name="Andreopoulos B."/>
            <person name="Lu D."/>
            <person name="Skrede I."/>
            <person name="Drula E."/>
            <person name="Henrissat B."/>
            <person name="Morin E."/>
            <person name="Kohler A."/>
            <person name="Barry K."/>
            <person name="LaButti K."/>
            <person name="Morin E."/>
            <person name="Salamov A."/>
            <person name="Lipzen A."/>
            <person name="Mereny Z."/>
            <person name="Hegedus B."/>
            <person name="Baldrian P."/>
            <person name="Stursova M."/>
            <person name="Weitz H."/>
            <person name="Taylor A."/>
            <person name="Grigoriev I.V."/>
            <person name="Nagy L.G."/>
            <person name="Martin F."/>
            <person name="Kauserud H."/>
        </authorList>
    </citation>
    <scope>NUCLEOTIDE SEQUENCE</scope>
    <source>
        <strain evidence="3">9144</strain>
    </source>
</reference>
<accession>A0AAD6VDC7</accession>
<dbReference type="AlphaFoldDB" id="A0AAD6VDC7"/>
<feature type="transmembrane region" description="Helical" evidence="2">
    <location>
        <begin position="693"/>
        <end position="712"/>
    </location>
</feature>
<keyword evidence="2" id="KW-0472">Membrane</keyword>
<sequence length="1258" mass="135693">MPEVPQLNLNLHSSGPTSSSYKSNSDISDLTDDNTQKLLREDAPGSPHWPSWGPPKARRKGHRMWILRTLCLVLHLGLVWFTSAVFVTQKLAIHANFHARRTLTATHDNLSAWGGLGSALASLYNQFYPPASVVGTFVVTAYLGGISLLHVTTPAIFSVAGFNSSSPGLIKVETRGLPSFNQTIGTPNFNQSIPPFNYSDSVNAEISFVNMVLDFLPWIDNLDDSQKLGLFNGTLYDTLQNLQIGRGKTKIPATGFNITCAYLPGVNTGMSSGYWNISLGTSGNFQTTVQLPSSGPNILTATSFDPPPSALIVYTTNPVVDSTQSAGAPILLTSPMGNGSVTQVQFMVCSRGLVPQQGIVDGETGLLFGPSLQPSIYKTYSSWQSYTDVPLPAGDSTLLGGNAWSELIFYNPITSSSSSVGVPFSKESTDFEYLLSSVDLFLMDRLALDPSWIITGLPPSFVPVLTLHDIENALSELVATLFWIIGHLEPDQLEMRYSGTVQAGSLGAELVPPLLTPGNTQVPQYILLAQLEMSLIAVSIGLGTSVLLFAIAITYCFSPSADPVAGTGPLHVIWMCKNRPTLFESLPQVSDPTDFKLRTAALIPIQFSEDKEQLELPSPNQWPPSRHSGAKAVSVLSYRFAEPNKIPVTSSYKLLCLVLHCFLVGVHIVLLIIALSSHAEHRLVFPVEAQKTISLWITLISIGPGTVSLIYFRVQLEFHLTASVLKLYLAATLFLTQTIAIQRSLCTHQTLTATHDQTLSWKGLGSALSTLCSQCTLPASVYGTLCIAGYLASVGLMHVTIPALVAVQTFNRTVPTVVETQGLPVWNTSDANTSALVLENLEDFLLWMNLLDESQTVGLFNGSLYDVLAQSNPADTAPQVSATGFDVTCGYLPNVIPTNITKSNIDSSLIWNISLGDTEPPWFLPSPSGPNIITMEAMLNDDFNEQPGVPNAASWTSLILYTTNKVLDSAGNSGSPVILDPPMGPNASVTELQVLRCARSIVNQSASVEPQSRLLIPSSLNPSLHKTTSKWHIYEPEPKGDGKMSPLESGLWPMPFVDGPAISSVLMSVGVDDGRTFSSLDVYLMEKLNLDPSWIGTGVAPPSATIYLHDIENALAQAAAAIFWIAGHIHPLPLVTKYSLNGDGDPAQKPPPVLSAGSTIVNRTEVAARLELNVPAIMLGLASSILSALLAIKFIRGNKAAHTSLRNMGILHIIWMYRDQPLLTRCLEHLDDPTDRNLRAAGMVKFQLVPGAPNVGWS</sequence>
<evidence type="ECO:0000313" key="4">
    <source>
        <dbReference type="Proteomes" id="UP001219525"/>
    </source>
</evidence>
<keyword evidence="4" id="KW-1185">Reference proteome</keyword>
<feature type="transmembrane region" description="Helical" evidence="2">
    <location>
        <begin position="533"/>
        <end position="557"/>
    </location>
</feature>
<evidence type="ECO:0000313" key="3">
    <source>
        <dbReference type="EMBL" id="KAJ7203832.1"/>
    </source>
</evidence>
<feature type="compositionally biased region" description="Low complexity" evidence="1">
    <location>
        <begin position="18"/>
        <end position="28"/>
    </location>
</feature>